<dbReference type="InParanoid" id="Q54N24"/>
<sequence length="57" mass="5891">MSIFASIVSISKVNNKKNSTAVGSSENKIQYSTSQVSGGLVSDLLCDIAVTLDKAGL</sequence>
<protein>
    <submittedName>
        <fullName evidence="1">Uncharacterized protein</fullName>
    </submittedName>
</protein>
<dbReference type="Proteomes" id="UP000002195">
    <property type="component" value="Unassembled WGS sequence"/>
</dbReference>
<accession>Q54N24</accession>
<gene>
    <name evidence="1" type="ORF">DDB_G0285549</name>
</gene>
<dbReference type="RefSeq" id="XP_638119.1">
    <property type="nucleotide sequence ID" value="XM_633027.1"/>
</dbReference>
<name>Q54N24_DICDI</name>
<dbReference type="EMBL" id="AAFI02000079">
    <property type="protein sequence ID" value="EAL64612.1"/>
    <property type="molecule type" value="Genomic_DNA"/>
</dbReference>
<reference evidence="1 2" key="1">
    <citation type="journal article" date="2005" name="Nature">
        <title>The genome of the social amoeba Dictyostelium discoideum.</title>
        <authorList>
            <consortium name="The Dictyostelium discoideum Sequencing Consortium"/>
            <person name="Eichinger L."/>
            <person name="Pachebat J.A."/>
            <person name="Glockner G."/>
            <person name="Rajandream M.A."/>
            <person name="Sucgang R."/>
            <person name="Berriman M."/>
            <person name="Song J."/>
            <person name="Olsen R."/>
            <person name="Szafranski K."/>
            <person name="Xu Q."/>
            <person name="Tunggal B."/>
            <person name="Kummerfeld S."/>
            <person name="Madera M."/>
            <person name="Konfortov B.A."/>
            <person name="Rivero F."/>
            <person name="Bankier A.T."/>
            <person name="Lehmann R."/>
            <person name="Hamlin N."/>
            <person name="Davies R."/>
            <person name="Gaudet P."/>
            <person name="Fey P."/>
            <person name="Pilcher K."/>
            <person name="Chen G."/>
            <person name="Saunders D."/>
            <person name="Sodergren E."/>
            <person name="Davis P."/>
            <person name="Kerhornou A."/>
            <person name="Nie X."/>
            <person name="Hall N."/>
            <person name="Anjard C."/>
            <person name="Hemphill L."/>
            <person name="Bason N."/>
            <person name="Farbrother P."/>
            <person name="Desany B."/>
            <person name="Just E."/>
            <person name="Morio T."/>
            <person name="Rost R."/>
            <person name="Churcher C."/>
            <person name="Cooper J."/>
            <person name="Haydock S."/>
            <person name="van Driessche N."/>
            <person name="Cronin A."/>
            <person name="Goodhead I."/>
            <person name="Muzny D."/>
            <person name="Mourier T."/>
            <person name="Pain A."/>
            <person name="Lu M."/>
            <person name="Harper D."/>
            <person name="Lindsay R."/>
            <person name="Hauser H."/>
            <person name="James K."/>
            <person name="Quiles M."/>
            <person name="Madan Babu M."/>
            <person name="Saito T."/>
            <person name="Buchrieser C."/>
            <person name="Wardroper A."/>
            <person name="Felder M."/>
            <person name="Thangavelu M."/>
            <person name="Johnson D."/>
            <person name="Knights A."/>
            <person name="Loulseged H."/>
            <person name="Mungall K."/>
            <person name="Oliver K."/>
            <person name="Price C."/>
            <person name="Quail M.A."/>
            <person name="Urushihara H."/>
            <person name="Hernandez J."/>
            <person name="Rabbinowitsch E."/>
            <person name="Steffen D."/>
            <person name="Sanders M."/>
            <person name="Ma J."/>
            <person name="Kohara Y."/>
            <person name="Sharp S."/>
            <person name="Simmonds M."/>
            <person name="Spiegler S."/>
            <person name="Tivey A."/>
            <person name="Sugano S."/>
            <person name="White B."/>
            <person name="Walker D."/>
            <person name="Woodward J."/>
            <person name="Winckler T."/>
            <person name="Tanaka Y."/>
            <person name="Shaulsky G."/>
            <person name="Schleicher M."/>
            <person name="Weinstock G."/>
            <person name="Rosenthal A."/>
            <person name="Cox E.C."/>
            <person name="Chisholm R.L."/>
            <person name="Gibbs R."/>
            <person name="Loomis W.F."/>
            <person name="Platzer M."/>
            <person name="Kay R.R."/>
            <person name="Williams J."/>
            <person name="Dear P.H."/>
            <person name="Noegel A.A."/>
            <person name="Barrell B."/>
            <person name="Kuspa A."/>
        </authorList>
    </citation>
    <scope>NUCLEOTIDE SEQUENCE [LARGE SCALE GENOMIC DNA]</scope>
    <source>
        <strain evidence="1 2">AX4</strain>
    </source>
</reference>
<dbReference type="AlphaFoldDB" id="Q54N24"/>
<dbReference type="dictyBase" id="DDB_G0285549"/>
<dbReference type="VEuPathDB" id="AmoebaDB:DDB_G0285549"/>
<keyword evidence="2" id="KW-1185">Reference proteome</keyword>
<dbReference type="KEGG" id="ddi:DDB_G0285549"/>
<evidence type="ECO:0000313" key="1">
    <source>
        <dbReference type="EMBL" id="EAL64612.1"/>
    </source>
</evidence>
<proteinExistence type="predicted"/>
<dbReference type="GeneID" id="8625168"/>
<dbReference type="PhylomeDB" id="Q54N24"/>
<comment type="caution">
    <text evidence="1">The sequence shown here is derived from an EMBL/GenBank/DDBJ whole genome shotgun (WGS) entry which is preliminary data.</text>
</comment>
<evidence type="ECO:0000313" key="2">
    <source>
        <dbReference type="Proteomes" id="UP000002195"/>
    </source>
</evidence>
<organism evidence="1 2">
    <name type="scientific">Dictyostelium discoideum</name>
    <name type="common">Social amoeba</name>
    <dbReference type="NCBI Taxonomy" id="44689"/>
    <lineage>
        <taxon>Eukaryota</taxon>
        <taxon>Amoebozoa</taxon>
        <taxon>Evosea</taxon>
        <taxon>Eumycetozoa</taxon>
        <taxon>Dictyostelia</taxon>
        <taxon>Dictyosteliales</taxon>
        <taxon>Dictyosteliaceae</taxon>
        <taxon>Dictyostelium</taxon>
    </lineage>
</organism>
<dbReference type="HOGENOM" id="CLU_210589_0_0_1"/>
<dbReference type="PaxDb" id="44689-DDB0186563"/>